<keyword evidence="3" id="KW-0067">ATP-binding</keyword>
<dbReference type="SUPFAM" id="SSF52540">
    <property type="entry name" value="P-loop containing nucleoside triphosphate hydrolases"/>
    <property type="match status" value="1"/>
</dbReference>
<dbReference type="InterPro" id="IPR027417">
    <property type="entry name" value="P-loop_NTPase"/>
</dbReference>
<dbReference type="Pfam" id="PF02223">
    <property type="entry name" value="Thymidylate_kin"/>
    <property type="match status" value="1"/>
</dbReference>
<evidence type="ECO:0000256" key="2">
    <source>
        <dbReference type="ARBA" id="ARBA00022741"/>
    </source>
</evidence>
<dbReference type="GO" id="GO:0005829">
    <property type="term" value="C:cytosol"/>
    <property type="evidence" value="ECO:0007669"/>
    <property type="project" value="TreeGrafter"/>
</dbReference>
<dbReference type="GO" id="GO:0006227">
    <property type="term" value="P:dUDP biosynthetic process"/>
    <property type="evidence" value="ECO:0007669"/>
    <property type="project" value="TreeGrafter"/>
</dbReference>
<name>A0A645BYF4_9ZZZZ</name>
<dbReference type="GO" id="GO:0006233">
    <property type="term" value="P:dTDP biosynthetic process"/>
    <property type="evidence" value="ECO:0007669"/>
    <property type="project" value="TreeGrafter"/>
</dbReference>
<dbReference type="AlphaFoldDB" id="A0A645BYF4"/>
<organism evidence="5">
    <name type="scientific">bioreactor metagenome</name>
    <dbReference type="NCBI Taxonomy" id="1076179"/>
    <lineage>
        <taxon>unclassified sequences</taxon>
        <taxon>metagenomes</taxon>
        <taxon>ecological metagenomes</taxon>
    </lineage>
</organism>
<dbReference type="GO" id="GO:0005524">
    <property type="term" value="F:ATP binding"/>
    <property type="evidence" value="ECO:0007669"/>
    <property type="project" value="UniProtKB-KW"/>
</dbReference>
<evidence type="ECO:0000313" key="5">
    <source>
        <dbReference type="EMBL" id="MPM70399.1"/>
    </source>
</evidence>
<dbReference type="EC" id="2.7.4.9" evidence="5"/>
<protein>
    <submittedName>
        <fullName evidence="5">Thymidylate kinase</fullName>
        <ecNumber evidence="5">2.7.4.9</ecNumber>
    </submittedName>
</protein>
<dbReference type="Gene3D" id="3.40.50.300">
    <property type="entry name" value="P-loop containing nucleotide triphosphate hydrolases"/>
    <property type="match status" value="1"/>
</dbReference>
<dbReference type="PANTHER" id="PTHR10344:SF4">
    <property type="entry name" value="UMP-CMP KINASE 2, MITOCHONDRIAL"/>
    <property type="match status" value="1"/>
</dbReference>
<dbReference type="GO" id="GO:0004798">
    <property type="term" value="F:dTMP kinase activity"/>
    <property type="evidence" value="ECO:0007669"/>
    <property type="project" value="UniProtKB-EC"/>
</dbReference>
<accession>A0A645BYF4</accession>
<feature type="domain" description="Thymidylate kinase-like" evidence="4">
    <location>
        <begin position="7"/>
        <end position="167"/>
    </location>
</feature>
<evidence type="ECO:0000256" key="1">
    <source>
        <dbReference type="ARBA" id="ARBA00009776"/>
    </source>
</evidence>
<dbReference type="InterPro" id="IPR039430">
    <property type="entry name" value="Thymidylate_kin-like_dom"/>
</dbReference>
<proteinExistence type="inferred from homology"/>
<gene>
    <name evidence="5" type="primary">tmk_25</name>
    <name evidence="5" type="ORF">SDC9_117354</name>
</gene>
<reference evidence="5" key="1">
    <citation type="submission" date="2019-08" db="EMBL/GenBank/DDBJ databases">
        <authorList>
            <person name="Kucharzyk K."/>
            <person name="Murdoch R.W."/>
            <person name="Higgins S."/>
            <person name="Loffler F."/>
        </authorList>
    </citation>
    <scope>NUCLEOTIDE SEQUENCE</scope>
</reference>
<comment type="caution">
    <text evidence="5">The sequence shown here is derived from an EMBL/GenBank/DDBJ whole genome shotgun (WGS) entry which is preliminary data.</text>
</comment>
<keyword evidence="5" id="KW-0808">Transferase</keyword>
<dbReference type="PANTHER" id="PTHR10344">
    <property type="entry name" value="THYMIDYLATE KINASE"/>
    <property type="match status" value="1"/>
</dbReference>
<comment type="similarity">
    <text evidence="1">Belongs to the thymidylate kinase family.</text>
</comment>
<keyword evidence="5" id="KW-0418">Kinase</keyword>
<sequence>MGIMIAIDGLDGSGKKTQWELLYEKLISEGLAVRKLTFPQYGSPACACVEQYLSGAYGTDPNIVNPYAASSFYAVDRYASYMLDWKKDYDNGTIILSNRYTTANAIHQLAKLPNEKRDSFLEWLYGYEFGLLGLPKPDMTLFFDVPVENSLALIEARGDKKDIHETRVHLSAARSAAIFACEKLGWTRIICTDDGKMLSREEIADRVYVYVKGFFEKKELM</sequence>
<evidence type="ECO:0000256" key="3">
    <source>
        <dbReference type="ARBA" id="ARBA00022840"/>
    </source>
</evidence>
<dbReference type="EMBL" id="VSSQ01023450">
    <property type="protein sequence ID" value="MPM70399.1"/>
    <property type="molecule type" value="Genomic_DNA"/>
</dbReference>
<keyword evidence="2" id="KW-0547">Nucleotide-binding</keyword>
<dbReference type="GO" id="GO:0006235">
    <property type="term" value="P:dTTP biosynthetic process"/>
    <property type="evidence" value="ECO:0007669"/>
    <property type="project" value="TreeGrafter"/>
</dbReference>
<evidence type="ECO:0000259" key="4">
    <source>
        <dbReference type="Pfam" id="PF02223"/>
    </source>
</evidence>